<sequence>MIIRKVNIIAFGGLKNKIIEFEDGINVVYGENEAGKSTIQAFIKIWLYGFNNSRGKDLKINERLRYMPSSDEKIKGELFVEFEDKTYIIKRTFGKTKKEDTSAIINSLTGDEVNEISSEEPGKYFLNINRSTFTKTLFIGQLGSEINKDKDEEIIDKILNSVGVSEGDVTIDRAFIKLENYKKQLSNVRKTGCLDKLKEKQSLLLSERYERYNLSEKNLENEESLLRLREEREEINSDIENLDSYKKYLKKIKLKREYEEIISYLRKKEHLEKEEESIRNLLTYNNKEIELSTIDSLKEDYSMYLKVLELKGKEKLKLDSKLGELKRLEEPFEKYRYIEELGEGISKELLQLKIEQDSLKEKIDINKNIDEEIYLLKNKEKSAKEYIGNAYKIKDIKEEVSKQLETYEEKLKSLKFCMENRKNNKLNNKYIKRALSLLTGILIILALISDSFPIKLSLFIIATICMVFLVFSNKLVLLKEKSYINSLKKDVEKIEFKLEEYNKQVGVVDFGQLIRCLKLYDEYLIIKDNVERKIKEKYDQKELLKLEEANNKFNLNKEKIDNYLRISKIDNIDNLIEDINRFEELSKSCNALRYEIKSIKEAMDEFNNQIELKKNEITEKIIEVGLEDASILELEEKLKELKEKIKQKEEIAKRLFSIDEAYSALIKDKNIEEIKEEAKEILSIDFEMNYTKEEEVDEAIKNKSNRLIQVEKEARDLENEIDNLLKNKRSIPEIEDEILLIESDINEEEKNLKAAELAKEILNKSYNELRDDFGPVLNKKVMSLFKEFTDNKYSNVLVSDNYEMKVIFENEILSSKLLSNGANDQLYLALRIAFIEMIFGNKNVTLYLDDAFTQYDDNRIKNILNYLANENFIQILIFTCQNRE</sequence>
<organism evidence="4 5">
    <name type="scientific">Clostridium hominis</name>
    <dbReference type="NCBI Taxonomy" id="2763036"/>
    <lineage>
        <taxon>Bacteria</taxon>
        <taxon>Bacillati</taxon>
        <taxon>Bacillota</taxon>
        <taxon>Clostridia</taxon>
        <taxon>Eubacteriales</taxon>
        <taxon>Clostridiaceae</taxon>
        <taxon>Clostridium</taxon>
    </lineage>
</organism>
<feature type="coiled-coil region" evidence="1">
    <location>
        <begin position="171"/>
        <end position="274"/>
    </location>
</feature>
<keyword evidence="1" id="KW-0175">Coiled coil</keyword>
<feature type="coiled-coil region" evidence="1">
    <location>
        <begin position="589"/>
        <end position="658"/>
    </location>
</feature>
<dbReference type="InterPro" id="IPR027417">
    <property type="entry name" value="P-loop_NTPase"/>
</dbReference>
<dbReference type="Proteomes" id="UP000596929">
    <property type="component" value="Unassembled WGS sequence"/>
</dbReference>
<evidence type="ECO:0000256" key="2">
    <source>
        <dbReference type="SAM" id="Phobius"/>
    </source>
</evidence>
<dbReference type="PANTHER" id="PTHR41259:SF1">
    <property type="entry name" value="DOUBLE-STRAND BREAK REPAIR RAD50 ATPASE, PUTATIVE-RELATED"/>
    <property type="match status" value="1"/>
</dbReference>
<feature type="transmembrane region" description="Helical" evidence="2">
    <location>
        <begin position="454"/>
        <end position="471"/>
    </location>
</feature>
<keyword evidence="2" id="KW-0812">Transmembrane</keyword>
<reference evidence="4 5" key="1">
    <citation type="submission" date="2020-08" db="EMBL/GenBank/DDBJ databases">
        <title>Genome public.</title>
        <authorList>
            <person name="Liu C."/>
            <person name="Sun Q."/>
        </authorList>
    </citation>
    <scope>NUCLEOTIDE SEQUENCE [LARGE SCALE GENOMIC DNA]</scope>
    <source>
        <strain evidence="4 5">NSJ-6</strain>
    </source>
</reference>
<evidence type="ECO:0000313" key="5">
    <source>
        <dbReference type="Proteomes" id="UP000596929"/>
    </source>
</evidence>
<feature type="coiled-coil region" evidence="1">
    <location>
        <begin position="484"/>
        <end position="547"/>
    </location>
</feature>
<proteinExistence type="predicted"/>
<evidence type="ECO:0000313" key="4">
    <source>
        <dbReference type="EMBL" id="MBC5630122.1"/>
    </source>
</evidence>
<dbReference type="Pfam" id="PF13514">
    <property type="entry name" value="AAA_27"/>
    <property type="match status" value="1"/>
</dbReference>
<dbReference type="InterPro" id="IPR038734">
    <property type="entry name" value="YhaN_AAA"/>
</dbReference>
<dbReference type="Gene3D" id="3.40.50.300">
    <property type="entry name" value="P-loop containing nucleotide triphosphate hydrolases"/>
    <property type="match status" value="2"/>
</dbReference>
<feature type="domain" description="YhaN AAA" evidence="3">
    <location>
        <begin position="1"/>
        <end position="57"/>
    </location>
</feature>
<dbReference type="RefSeq" id="WP_186860572.1">
    <property type="nucleotide sequence ID" value="NZ_JACOOO010000035.1"/>
</dbReference>
<feature type="coiled-coil region" evidence="1">
    <location>
        <begin position="693"/>
        <end position="772"/>
    </location>
</feature>
<keyword evidence="2" id="KW-1133">Transmembrane helix</keyword>
<feature type="transmembrane region" description="Helical" evidence="2">
    <location>
        <begin position="430"/>
        <end position="448"/>
    </location>
</feature>
<dbReference type="EMBL" id="JACOOO010000035">
    <property type="protein sequence ID" value="MBC5630122.1"/>
    <property type="molecule type" value="Genomic_DNA"/>
</dbReference>
<name>A0ABR7DFB1_9CLOT</name>
<dbReference type="SUPFAM" id="SSF52540">
    <property type="entry name" value="P-loop containing nucleoside triphosphate hydrolases"/>
    <property type="match status" value="2"/>
</dbReference>
<comment type="caution">
    <text evidence="4">The sequence shown here is derived from an EMBL/GenBank/DDBJ whole genome shotgun (WGS) entry which is preliminary data.</text>
</comment>
<evidence type="ECO:0000256" key="1">
    <source>
        <dbReference type="SAM" id="Coils"/>
    </source>
</evidence>
<evidence type="ECO:0000259" key="3">
    <source>
        <dbReference type="Pfam" id="PF13514"/>
    </source>
</evidence>
<keyword evidence="5" id="KW-1185">Reference proteome</keyword>
<gene>
    <name evidence="4" type="ORF">H8S20_14720</name>
</gene>
<dbReference type="PANTHER" id="PTHR41259">
    <property type="entry name" value="DOUBLE-STRAND BREAK REPAIR RAD50 ATPASE, PUTATIVE-RELATED"/>
    <property type="match status" value="1"/>
</dbReference>
<protein>
    <submittedName>
        <fullName evidence="4">AAA family ATPase</fullName>
    </submittedName>
</protein>
<keyword evidence="2" id="KW-0472">Membrane</keyword>
<accession>A0ABR7DFB1</accession>